<protein>
    <recommendedName>
        <fullName evidence="14">Two-component system, response regulator YesN</fullName>
    </recommendedName>
</protein>
<dbReference type="InterPro" id="IPR018062">
    <property type="entry name" value="HTH_AraC-typ_CS"/>
</dbReference>
<dbReference type="SUPFAM" id="SSF52172">
    <property type="entry name" value="CheY-like"/>
    <property type="match status" value="1"/>
</dbReference>
<name>A0A916VHA7_9BACL</name>
<comment type="caution">
    <text evidence="12">The sequence shown here is derived from an EMBL/GenBank/DDBJ whole genome shotgun (WGS) entry which is preliminary data.</text>
</comment>
<sequence>MHSLLIVDDQIDLADDLAANVPWHKAGITGVYKAYSAQEALDMMQTEAIDVVITDIKMPGMSGLEFISKVRAVWRDVKLILLSGYSEFEYARTALAHQVSDYLLKPASDQELLEAVQRAVQELDEQWRSVASARRAQQTLKENLPILRQSLLLDLLNSRRFRPAELARKLELLRLPFTTERPVSLMLVRLEDHFDQYEHEDLSLLEYAFTNIADEIFSDEFHTWHAKEVHDYWVFLLQPIAGGASGAEEAEPPHPPAGSSSRAASDADEEPSSDSQLLPSSSSPLERKAAMLQHYVKQYLKGTISIILHETCRFPEEISERYDSLLIQFLQRIGSERELLINSTHAVERGTARHLAQLYEPPQLLHLLEAGQWQPLREKLEAVFTALDKDWADSHEHILEVYHTIVAAVSCTVHKKKQWLSELLPGEYERFVSGMGFHTIAQLRDWTFQVIDALEAHYASVRYDSRQDLILQIQAYVAENLADATLQSIADHVYLNPSYLSKIYKLETGEGISDYLFRLRMERAAHLLQSTNLKVYEVAERLGYQKTSYFIKLFKDRYQCTPQEFKERAGRP</sequence>
<feature type="domain" description="Response regulatory" evidence="11">
    <location>
        <begin position="3"/>
        <end position="120"/>
    </location>
</feature>
<dbReference type="SMART" id="SM00448">
    <property type="entry name" value="REC"/>
    <property type="match status" value="1"/>
</dbReference>
<dbReference type="CDD" id="cd17536">
    <property type="entry name" value="REC_YesN-like"/>
    <property type="match status" value="1"/>
</dbReference>
<reference evidence="12" key="2">
    <citation type="journal article" date="2021" name="Data Brief">
        <title>Draft genome sequence data of the facultative, thermophilic, xylanolytic bacterium Paenibacillus sp. strain DA-C8.</title>
        <authorList>
            <person name="Chhe C."/>
            <person name="Uke A."/>
            <person name="Baramee S."/>
            <person name="Ungkulpasvich U."/>
            <person name="Tachaapaikoon C."/>
            <person name="Pason P."/>
            <person name="Waeonukul R."/>
            <person name="Ratanakhanokchai K."/>
            <person name="Kosugi A."/>
        </authorList>
    </citation>
    <scope>NUCLEOTIDE SEQUENCE</scope>
    <source>
        <strain evidence="12">DA-C8</strain>
    </source>
</reference>
<dbReference type="GO" id="GO:0000160">
    <property type="term" value="P:phosphorelay signal transduction system"/>
    <property type="evidence" value="ECO:0007669"/>
    <property type="project" value="UniProtKB-KW"/>
</dbReference>
<dbReference type="InterPro" id="IPR018060">
    <property type="entry name" value="HTH_AraC"/>
</dbReference>
<evidence type="ECO:0008006" key="14">
    <source>
        <dbReference type="Google" id="ProtNLM"/>
    </source>
</evidence>
<evidence type="ECO:0000256" key="5">
    <source>
        <dbReference type="ARBA" id="ARBA00023015"/>
    </source>
</evidence>
<dbReference type="PROSITE" id="PS00041">
    <property type="entry name" value="HTH_ARAC_FAMILY_1"/>
    <property type="match status" value="1"/>
</dbReference>
<dbReference type="InterPro" id="IPR020449">
    <property type="entry name" value="Tscrpt_reg_AraC-type_HTH"/>
</dbReference>
<keyword evidence="13" id="KW-1185">Reference proteome</keyword>
<organism evidence="12 13">
    <name type="scientific">Insulibacter thermoxylanivorax</name>
    <dbReference type="NCBI Taxonomy" id="2749268"/>
    <lineage>
        <taxon>Bacteria</taxon>
        <taxon>Bacillati</taxon>
        <taxon>Bacillota</taxon>
        <taxon>Bacilli</taxon>
        <taxon>Bacillales</taxon>
        <taxon>Paenibacillaceae</taxon>
        <taxon>Insulibacter</taxon>
    </lineage>
</organism>
<feature type="region of interest" description="Disordered" evidence="9">
    <location>
        <begin position="244"/>
        <end position="282"/>
    </location>
</feature>
<keyword evidence="4" id="KW-0902">Two-component regulatory system</keyword>
<feature type="domain" description="HTH araC/xylS-type" evidence="10">
    <location>
        <begin position="471"/>
        <end position="568"/>
    </location>
</feature>
<evidence type="ECO:0000313" key="13">
    <source>
        <dbReference type="Proteomes" id="UP000654993"/>
    </source>
</evidence>
<dbReference type="SUPFAM" id="SSF46689">
    <property type="entry name" value="Homeodomain-like"/>
    <property type="match status" value="1"/>
</dbReference>
<keyword evidence="3 8" id="KW-0597">Phosphoprotein</keyword>
<dbReference type="PANTHER" id="PTHR42713">
    <property type="entry name" value="HISTIDINE KINASE-RELATED"/>
    <property type="match status" value="1"/>
</dbReference>
<evidence type="ECO:0000256" key="8">
    <source>
        <dbReference type="PROSITE-ProRule" id="PRU00169"/>
    </source>
</evidence>
<dbReference type="InterPro" id="IPR001789">
    <property type="entry name" value="Sig_transdc_resp-reg_receiver"/>
</dbReference>
<evidence type="ECO:0000256" key="9">
    <source>
        <dbReference type="SAM" id="MobiDB-lite"/>
    </source>
</evidence>
<dbReference type="Pfam" id="PF12833">
    <property type="entry name" value="HTH_18"/>
    <property type="match status" value="1"/>
</dbReference>
<proteinExistence type="predicted"/>
<dbReference type="InterPro" id="IPR009057">
    <property type="entry name" value="Homeodomain-like_sf"/>
</dbReference>
<accession>A0A916VHA7</accession>
<keyword evidence="7" id="KW-0804">Transcription</keyword>
<dbReference type="AlphaFoldDB" id="A0A916VHA7"/>
<dbReference type="PROSITE" id="PS50110">
    <property type="entry name" value="RESPONSE_REGULATORY"/>
    <property type="match status" value="1"/>
</dbReference>
<feature type="compositionally biased region" description="Low complexity" evidence="9">
    <location>
        <begin position="273"/>
        <end position="282"/>
    </location>
</feature>
<dbReference type="EMBL" id="BMAQ01000045">
    <property type="protein sequence ID" value="GFR39426.1"/>
    <property type="molecule type" value="Genomic_DNA"/>
</dbReference>
<dbReference type="GO" id="GO:0005737">
    <property type="term" value="C:cytoplasm"/>
    <property type="evidence" value="ECO:0007669"/>
    <property type="project" value="UniProtKB-SubCell"/>
</dbReference>
<dbReference type="PROSITE" id="PS01124">
    <property type="entry name" value="HTH_ARAC_FAMILY_2"/>
    <property type="match status" value="1"/>
</dbReference>
<dbReference type="Proteomes" id="UP000654993">
    <property type="component" value="Unassembled WGS sequence"/>
</dbReference>
<evidence type="ECO:0000259" key="11">
    <source>
        <dbReference type="PROSITE" id="PS50110"/>
    </source>
</evidence>
<dbReference type="PRINTS" id="PR00032">
    <property type="entry name" value="HTHARAC"/>
</dbReference>
<dbReference type="PANTHER" id="PTHR42713:SF3">
    <property type="entry name" value="TRANSCRIPTIONAL REGULATORY PROTEIN HPTR"/>
    <property type="match status" value="1"/>
</dbReference>
<dbReference type="InterPro" id="IPR051552">
    <property type="entry name" value="HptR"/>
</dbReference>
<dbReference type="Pfam" id="PF00072">
    <property type="entry name" value="Response_reg"/>
    <property type="match status" value="1"/>
</dbReference>
<dbReference type="GO" id="GO:0003700">
    <property type="term" value="F:DNA-binding transcription factor activity"/>
    <property type="evidence" value="ECO:0007669"/>
    <property type="project" value="InterPro"/>
</dbReference>
<dbReference type="SMART" id="SM00342">
    <property type="entry name" value="HTH_ARAC"/>
    <property type="match status" value="1"/>
</dbReference>
<reference evidence="12" key="1">
    <citation type="submission" date="2020-08" db="EMBL/GenBank/DDBJ databases">
        <authorList>
            <person name="Uke A."/>
            <person name="Chhe C."/>
            <person name="Baramee S."/>
            <person name="Kosugi A."/>
        </authorList>
    </citation>
    <scope>NUCLEOTIDE SEQUENCE</scope>
    <source>
        <strain evidence="12">DA-C8</strain>
    </source>
</reference>
<dbReference type="GO" id="GO:0043565">
    <property type="term" value="F:sequence-specific DNA binding"/>
    <property type="evidence" value="ECO:0007669"/>
    <property type="project" value="InterPro"/>
</dbReference>
<dbReference type="Gene3D" id="3.40.50.2300">
    <property type="match status" value="1"/>
</dbReference>
<evidence type="ECO:0000256" key="4">
    <source>
        <dbReference type="ARBA" id="ARBA00023012"/>
    </source>
</evidence>
<evidence type="ECO:0000259" key="10">
    <source>
        <dbReference type="PROSITE" id="PS01124"/>
    </source>
</evidence>
<evidence type="ECO:0000313" key="12">
    <source>
        <dbReference type="EMBL" id="GFR39426.1"/>
    </source>
</evidence>
<dbReference type="RefSeq" id="WP_200967621.1">
    <property type="nucleotide sequence ID" value="NZ_BMAQ01000045.1"/>
</dbReference>
<dbReference type="InterPro" id="IPR011006">
    <property type="entry name" value="CheY-like_superfamily"/>
</dbReference>
<evidence type="ECO:0000256" key="3">
    <source>
        <dbReference type="ARBA" id="ARBA00022553"/>
    </source>
</evidence>
<dbReference type="Gene3D" id="1.10.10.60">
    <property type="entry name" value="Homeodomain-like"/>
    <property type="match status" value="2"/>
</dbReference>
<evidence type="ECO:0000256" key="6">
    <source>
        <dbReference type="ARBA" id="ARBA00023125"/>
    </source>
</evidence>
<comment type="subcellular location">
    <subcellularLocation>
        <location evidence="1">Cytoplasm</location>
    </subcellularLocation>
</comment>
<keyword evidence="6" id="KW-0238">DNA-binding</keyword>
<keyword evidence="5" id="KW-0805">Transcription regulation</keyword>
<feature type="modified residue" description="4-aspartylphosphate" evidence="8">
    <location>
        <position position="55"/>
    </location>
</feature>
<keyword evidence="2" id="KW-0963">Cytoplasm</keyword>
<gene>
    <name evidence="12" type="ORF">PRECH8_27220</name>
</gene>
<evidence type="ECO:0000256" key="2">
    <source>
        <dbReference type="ARBA" id="ARBA00022490"/>
    </source>
</evidence>
<evidence type="ECO:0000256" key="1">
    <source>
        <dbReference type="ARBA" id="ARBA00004496"/>
    </source>
</evidence>
<evidence type="ECO:0000256" key="7">
    <source>
        <dbReference type="ARBA" id="ARBA00023163"/>
    </source>
</evidence>